<name>A0A8D8XCB3_9HEMI</name>
<dbReference type="EMBL" id="HBUF01296550">
    <property type="protein sequence ID" value="CAG6690228.1"/>
    <property type="molecule type" value="Transcribed_RNA"/>
</dbReference>
<accession>A0A8D8XCB3</accession>
<feature type="chain" id="PRO_5036262473" evidence="1">
    <location>
        <begin position="22"/>
        <end position="139"/>
    </location>
</feature>
<dbReference type="AlphaFoldDB" id="A0A8D8XCB3"/>
<reference evidence="2" key="1">
    <citation type="submission" date="2021-05" db="EMBL/GenBank/DDBJ databases">
        <authorList>
            <person name="Alioto T."/>
            <person name="Alioto T."/>
            <person name="Gomez Garrido J."/>
        </authorList>
    </citation>
    <scope>NUCLEOTIDE SEQUENCE</scope>
</reference>
<dbReference type="EMBL" id="HBUF01296552">
    <property type="protein sequence ID" value="CAG6690230.1"/>
    <property type="molecule type" value="Transcribed_RNA"/>
</dbReference>
<sequence length="139" mass="15901">MLSPTASIMIMLNLVLMTYSALDSPAVWDFVVDPYTVKGIMDFKPFLDKKICAENESDTLCTEDLAAALKKGDEIVKSDDSLRKGCDFDNNLKQKVCWIRKVQGVAIGSWKKTVFEFQFWFDTTKNKSHCRYNYPHGDK</sequence>
<proteinExistence type="predicted"/>
<evidence type="ECO:0000313" key="2">
    <source>
        <dbReference type="EMBL" id="CAG6690228.1"/>
    </source>
</evidence>
<organism evidence="2">
    <name type="scientific">Cacopsylla melanoneura</name>
    <dbReference type="NCBI Taxonomy" id="428564"/>
    <lineage>
        <taxon>Eukaryota</taxon>
        <taxon>Metazoa</taxon>
        <taxon>Ecdysozoa</taxon>
        <taxon>Arthropoda</taxon>
        <taxon>Hexapoda</taxon>
        <taxon>Insecta</taxon>
        <taxon>Pterygota</taxon>
        <taxon>Neoptera</taxon>
        <taxon>Paraneoptera</taxon>
        <taxon>Hemiptera</taxon>
        <taxon>Sternorrhyncha</taxon>
        <taxon>Psylloidea</taxon>
        <taxon>Psyllidae</taxon>
        <taxon>Psyllinae</taxon>
        <taxon>Cacopsylla</taxon>
    </lineage>
</organism>
<evidence type="ECO:0000256" key="1">
    <source>
        <dbReference type="SAM" id="SignalP"/>
    </source>
</evidence>
<dbReference type="EMBL" id="HBUF01296551">
    <property type="protein sequence ID" value="CAG6690229.1"/>
    <property type="molecule type" value="Transcribed_RNA"/>
</dbReference>
<feature type="signal peptide" evidence="1">
    <location>
        <begin position="1"/>
        <end position="21"/>
    </location>
</feature>
<protein>
    <submittedName>
        <fullName evidence="2">Uncharacterized protein</fullName>
    </submittedName>
</protein>
<keyword evidence="1" id="KW-0732">Signal</keyword>